<dbReference type="Pfam" id="PF01042">
    <property type="entry name" value="Ribonuc_L-PSP"/>
    <property type="match status" value="1"/>
</dbReference>
<dbReference type="CDD" id="cd00448">
    <property type="entry name" value="YjgF_YER057c_UK114_family"/>
    <property type="match status" value="1"/>
</dbReference>
<name>A0A7J5U603_9BACT</name>
<protein>
    <submittedName>
        <fullName evidence="3">RidA family protein</fullName>
    </submittedName>
</protein>
<comment type="similarity">
    <text evidence="1">Belongs to the RutC family.</text>
</comment>
<comment type="caution">
    <text evidence="3">The sequence shown here is derived from an EMBL/GenBank/DDBJ whole genome shotgun (WGS) entry which is preliminary data.</text>
</comment>
<gene>
    <name evidence="3" type="ORF">F5984_04015</name>
</gene>
<accession>A0A7J5U603</accession>
<dbReference type="AlphaFoldDB" id="A0A7J5U603"/>
<dbReference type="InterPro" id="IPR006056">
    <property type="entry name" value="RidA"/>
</dbReference>
<keyword evidence="2" id="KW-0732">Signal</keyword>
<dbReference type="NCBIfam" id="TIGR00004">
    <property type="entry name" value="Rid family detoxifying hydrolase"/>
    <property type="match status" value="1"/>
</dbReference>
<evidence type="ECO:0000256" key="1">
    <source>
        <dbReference type="ARBA" id="ARBA00010552"/>
    </source>
</evidence>
<evidence type="ECO:0000313" key="4">
    <source>
        <dbReference type="Proteomes" id="UP000488299"/>
    </source>
</evidence>
<dbReference type="PANTHER" id="PTHR11803">
    <property type="entry name" value="2-IMINOBUTANOATE/2-IMINOPROPANOATE DEAMINASE RIDA"/>
    <property type="match status" value="1"/>
</dbReference>
<dbReference type="Proteomes" id="UP000488299">
    <property type="component" value="Unassembled WGS sequence"/>
</dbReference>
<proteinExistence type="inferred from homology"/>
<feature type="signal peptide" evidence="2">
    <location>
        <begin position="1"/>
        <end position="22"/>
    </location>
</feature>
<dbReference type="Gene3D" id="3.30.1330.40">
    <property type="entry name" value="RutC-like"/>
    <property type="match status" value="1"/>
</dbReference>
<dbReference type="GO" id="GO:0005829">
    <property type="term" value="C:cytosol"/>
    <property type="evidence" value="ECO:0007669"/>
    <property type="project" value="TreeGrafter"/>
</dbReference>
<dbReference type="RefSeq" id="WP_152122953.1">
    <property type="nucleotide sequence ID" value="NZ_WELI01000001.1"/>
</dbReference>
<dbReference type="InterPro" id="IPR019897">
    <property type="entry name" value="RidA_CS"/>
</dbReference>
<dbReference type="GO" id="GO:0019239">
    <property type="term" value="F:deaminase activity"/>
    <property type="evidence" value="ECO:0007669"/>
    <property type="project" value="TreeGrafter"/>
</dbReference>
<sequence length="140" mass="15316">MRTFWIISLVVGFFSVSLPALAQSPASGPPYSDAVEAGGVLYVSGQIGRANGQLVTESFAAEAHQVMRNIGDILQKRKLTHDDLVSVTIYLKDMKHYAAMNEVYRTYFRGNRLPARVCIAVADLPFNANVEIAGIAKVKE</sequence>
<dbReference type="EMBL" id="WELI01000001">
    <property type="protein sequence ID" value="KAB7733113.1"/>
    <property type="molecule type" value="Genomic_DNA"/>
</dbReference>
<reference evidence="3 4" key="1">
    <citation type="submission" date="2019-10" db="EMBL/GenBank/DDBJ databases">
        <title>Rudanella paleaurantiibacter sp. nov., isolated from sludge.</title>
        <authorList>
            <person name="Xu S.Q."/>
        </authorList>
    </citation>
    <scope>NUCLEOTIDE SEQUENCE [LARGE SCALE GENOMIC DNA]</scope>
    <source>
        <strain evidence="3 4">HX-22-17</strain>
    </source>
</reference>
<dbReference type="SUPFAM" id="SSF55298">
    <property type="entry name" value="YjgF-like"/>
    <property type="match status" value="1"/>
</dbReference>
<evidence type="ECO:0000313" key="3">
    <source>
        <dbReference type="EMBL" id="KAB7733113.1"/>
    </source>
</evidence>
<dbReference type="FunFam" id="3.30.1330.40:FF:000001">
    <property type="entry name" value="L-PSP family endoribonuclease"/>
    <property type="match status" value="1"/>
</dbReference>
<dbReference type="PROSITE" id="PS01094">
    <property type="entry name" value="UPF0076"/>
    <property type="match status" value="1"/>
</dbReference>
<feature type="chain" id="PRO_5029446589" evidence="2">
    <location>
        <begin position="23"/>
        <end position="140"/>
    </location>
</feature>
<evidence type="ECO:0000256" key="2">
    <source>
        <dbReference type="SAM" id="SignalP"/>
    </source>
</evidence>
<dbReference type="InterPro" id="IPR035959">
    <property type="entry name" value="RutC-like_sf"/>
</dbReference>
<dbReference type="InterPro" id="IPR006175">
    <property type="entry name" value="YjgF/YER057c/UK114"/>
</dbReference>
<dbReference type="PANTHER" id="PTHR11803:SF39">
    <property type="entry name" value="2-IMINOBUTANOATE_2-IMINOPROPANOATE DEAMINASE"/>
    <property type="match status" value="1"/>
</dbReference>
<keyword evidence="4" id="KW-1185">Reference proteome</keyword>
<organism evidence="3 4">
    <name type="scientific">Rudanella paleaurantiibacter</name>
    <dbReference type="NCBI Taxonomy" id="2614655"/>
    <lineage>
        <taxon>Bacteria</taxon>
        <taxon>Pseudomonadati</taxon>
        <taxon>Bacteroidota</taxon>
        <taxon>Cytophagia</taxon>
        <taxon>Cytophagales</taxon>
        <taxon>Cytophagaceae</taxon>
        <taxon>Rudanella</taxon>
    </lineage>
</organism>